<dbReference type="Proteomes" id="UP000758652">
    <property type="component" value="Unassembled WGS sequence"/>
</dbReference>
<dbReference type="PROSITE" id="PS01124">
    <property type="entry name" value="HTH_ARAC_FAMILY_2"/>
    <property type="match status" value="1"/>
</dbReference>
<dbReference type="PANTHER" id="PTHR43280:SF28">
    <property type="entry name" value="HTH-TYPE TRANSCRIPTIONAL ACTIVATOR RHAS"/>
    <property type="match status" value="1"/>
</dbReference>
<dbReference type="Gene3D" id="2.60.120.10">
    <property type="entry name" value="Jelly Rolls"/>
    <property type="match status" value="1"/>
</dbReference>
<evidence type="ECO:0000256" key="2">
    <source>
        <dbReference type="ARBA" id="ARBA00023125"/>
    </source>
</evidence>
<gene>
    <name evidence="5" type="ORF">INF30_10790</name>
</gene>
<dbReference type="InterPro" id="IPR018060">
    <property type="entry name" value="HTH_AraC"/>
</dbReference>
<comment type="caution">
    <text evidence="5">The sequence shown here is derived from an EMBL/GenBank/DDBJ whole genome shotgun (WGS) entry which is preliminary data.</text>
</comment>
<evidence type="ECO:0000313" key="5">
    <source>
        <dbReference type="EMBL" id="MBE5063744.1"/>
    </source>
</evidence>
<dbReference type="PROSITE" id="PS00041">
    <property type="entry name" value="HTH_ARAC_FAMILY_1"/>
    <property type="match status" value="1"/>
</dbReference>
<dbReference type="SUPFAM" id="SSF51215">
    <property type="entry name" value="Regulatory protein AraC"/>
    <property type="match status" value="1"/>
</dbReference>
<dbReference type="InterPro" id="IPR018062">
    <property type="entry name" value="HTH_AraC-typ_CS"/>
</dbReference>
<sequence>MSHRQYAIKPTNIDKLNARLLSVSLSKDEKDWQSVFHTHHFTELFFVVNGEGNFLFHDEKYHIRTGDLVIIPPYMEHTEQSIKGTPLEYYVIGVEGISFQPANKKTCVQVFCNFSNKSLIADLFAQMLYEVRNPSYGSDKICQDLLEILILRIVRYQHVIPVPITSTYMTKECARIKEYLDINYSEPITLDTLTELTHMNKYYMAHSFAKYTGQSPIQYLNQRRMEAACTLLKDTDHSISSISSTVGFSSQSYFTQAFRKKYGMTPIKYRQQHADGSRSNAGGGI</sequence>
<organism evidence="5 6">
    <name type="scientific">Claveliimonas monacensis</name>
    <dbReference type="NCBI Taxonomy" id="2779351"/>
    <lineage>
        <taxon>Bacteria</taxon>
        <taxon>Bacillati</taxon>
        <taxon>Bacillota</taxon>
        <taxon>Clostridia</taxon>
        <taxon>Lachnospirales</taxon>
        <taxon>Lachnospiraceae</taxon>
        <taxon>Claveliimonas</taxon>
    </lineage>
</organism>
<name>A0ABR9RLA1_9FIRM</name>
<evidence type="ECO:0000256" key="3">
    <source>
        <dbReference type="ARBA" id="ARBA00023163"/>
    </source>
</evidence>
<dbReference type="PANTHER" id="PTHR43280">
    <property type="entry name" value="ARAC-FAMILY TRANSCRIPTIONAL REGULATOR"/>
    <property type="match status" value="1"/>
</dbReference>
<evidence type="ECO:0000313" key="6">
    <source>
        <dbReference type="Proteomes" id="UP000758652"/>
    </source>
</evidence>
<keyword evidence="6" id="KW-1185">Reference proteome</keyword>
<keyword evidence="1" id="KW-0805">Transcription regulation</keyword>
<dbReference type="InterPro" id="IPR037923">
    <property type="entry name" value="HTH-like"/>
</dbReference>
<dbReference type="SMART" id="SM00342">
    <property type="entry name" value="HTH_ARAC"/>
    <property type="match status" value="1"/>
</dbReference>
<dbReference type="Pfam" id="PF12833">
    <property type="entry name" value="HTH_18"/>
    <property type="match status" value="1"/>
</dbReference>
<dbReference type="RefSeq" id="WP_076780206.1">
    <property type="nucleotide sequence ID" value="NZ_JADCKL010000009.1"/>
</dbReference>
<dbReference type="Gene3D" id="1.10.10.60">
    <property type="entry name" value="Homeodomain-like"/>
    <property type="match status" value="2"/>
</dbReference>
<dbReference type="InterPro" id="IPR009057">
    <property type="entry name" value="Homeodomain-like_sf"/>
</dbReference>
<dbReference type="EMBL" id="JADCKL010000009">
    <property type="protein sequence ID" value="MBE5063744.1"/>
    <property type="molecule type" value="Genomic_DNA"/>
</dbReference>
<dbReference type="InterPro" id="IPR020449">
    <property type="entry name" value="Tscrpt_reg_AraC-type_HTH"/>
</dbReference>
<proteinExistence type="predicted"/>
<protein>
    <submittedName>
        <fullName evidence="5">Helix-turn-helix transcriptional regulator</fullName>
    </submittedName>
</protein>
<dbReference type="InterPro" id="IPR014710">
    <property type="entry name" value="RmlC-like_jellyroll"/>
</dbReference>
<dbReference type="PRINTS" id="PR00032">
    <property type="entry name" value="HTHARAC"/>
</dbReference>
<feature type="domain" description="HTH araC/xylS-type" evidence="4">
    <location>
        <begin position="174"/>
        <end position="272"/>
    </location>
</feature>
<evidence type="ECO:0000259" key="4">
    <source>
        <dbReference type="PROSITE" id="PS01124"/>
    </source>
</evidence>
<dbReference type="SUPFAM" id="SSF46689">
    <property type="entry name" value="Homeodomain-like"/>
    <property type="match status" value="2"/>
</dbReference>
<reference evidence="5 6" key="1">
    <citation type="submission" date="2020-10" db="EMBL/GenBank/DDBJ databases">
        <title>ChiBAC.</title>
        <authorList>
            <person name="Zenner C."/>
            <person name="Hitch T.C.A."/>
            <person name="Clavel T."/>
        </authorList>
    </citation>
    <scope>NUCLEOTIDE SEQUENCE [LARGE SCALE GENOMIC DNA]</scope>
    <source>
        <strain evidence="5 6">DSM 108991</strain>
    </source>
</reference>
<evidence type="ECO:0000256" key="1">
    <source>
        <dbReference type="ARBA" id="ARBA00023015"/>
    </source>
</evidence>
<accession>A0ABR9RLA1</accession>
<keyword evidence="3" id="KW-0804">Transcription</keyword>
<dbReference type="Pfam" id="PF02311">
    <property type="entry name" value="AraC_binding"/>
    <property type="match status" value="1"/>
</dbReference>
<dbReference type="InterPro" id="IPR003313">
    <property type="entry name" value="AraC-bd"/>
</dbReference>
<keyword evidence="2" id="KW-0238">DNA-binding</keyword>